<organism evidence="2 3">
    <name type="scientific">Thamnidium elegans</name>
    <dbReference type="NCBI Taxonomy" id="101142"/>
    <lineage>
        <taxon>Eukaryota</taxon>
        <taxon>Fungi</taxon>
        <taxon>Fungi incertae sedis</taxon>
        <taxon>Mucoromycota</taxon>
        <taxon>Mucoromycotina</taxon>
        <taxon>Mucoromycetes</taxon>
        <taxon>Mucorales</taxon>
        <taxon>Mucorineae</taxon>
        <taxon>Mucoraceae</taxon>
        <taxon>Thamnidium</taxon>
    </lineage>
</organism>
<dbReference type="EMBL" id="JAEPRE010000021">
    <property type="protein sequence ID" value="KAG2236172.1"/>
    <property type="molecule type" value="Genomic_DNA"/>
</dbReference>
<dbReference type="Proteomes" id="UP000613177">
    <property type="component" value="Unassembled WGS sequence"/>
</dbReference>
<proteinExistence type="predicted"/>
<dbReference type="Pfam" id="PF13518">
    <property type="entry name" value="HTH_28"/>
    <property type="match status" value="1"/>
</dbReference>
<dbReference type="InterPro" id="IPR009057">
    <property type="entry name" value="Homeodomain-like_sf"/>
</dbReference>
<dbReference type="InterPro" id="IPR055247">
    <property type="entry name" value="InsJ-like_HTH"/>
</dbReference>
<protein>
    <recommendedName>
        <fullName evidence="1">Insertion element IS150 protein InsJ-like helix-turn-helix domain-containing protein</fullName>
    </recommendedName>
</protein>
<comment type="caution">
    <text evidence="2">The sequence shown here is derived from an EMBL/GenBank/DDBJ whole genome shotgun (WGS) entry which is preliminary data.</text>
</comment>
<accession>A0A8H7SXQ9</accession>
<gene>
    <name evidence="2" type="ORF">INT48_003791</name>
</gene>
<dbReference type="SUPFAM" id="SSF46689">
    <property type="entry name" value="Homeodomain-like"/>
    <property type="match status" value="1"/>
</dbReference>
<reference evidence="2" key="1">
    <citation type="submission" date="2021-01" db="EMBL/GenBank/DDBJ databases">
        <title>Metabolic potential, ecology and presence of endohyphal bacteria is reflected in genomic diversity of Mucoromycotina.</title>
        <authorList>
            <person name="Muszewska A."/>
            <person name="Okrasinska A."/>
            <person name="Steczkiewicz K."/>
            <person name="Drgas O."/>
            <person name="Orlowska M."/>
            <person name="Perlinska-Lenart U."/>
            <person name="Aleksandrzak-Piekarczyk T."/>
            <person name="Szatraj K."/>
            <person name="Zielenkiewicz U."/>
            <person name="Pilsyk S."/>
            <person name="Malc E."/>
            <person name="Mieczkowski P."/>
            <person name="Kruszewska J.S."/>
            <person name="Biernat P."/>
            <person name="Pawlowska J."/>
        </authorList>
    </citation>
    <scope>NUCLEOTIDE SEQUENCE</scope>
    <source>
        <strain evidence="2">WA0000018081</strain>
    </source>
</reference>
<keyword evidence="3" id="KW-1185">Reference proteome</keyword>
<dbReference type="AlphaFoldDB" id="A0A8H7SXQ9"/>
<feature type="domain" description="Insertion element IS150 protein InsJ-like helix-turn-helix" evidence="1">
    <location>
        <begin position="37"/>
        <end position="66"/>
    </location>
</feature>
<evidence type="ECO:0000313" key="2">
    <source>
        <dbReference type="EMBL" id="KAG2236172.1"/>
    </source>
</evidence>
<name>A0A8H7SXQ9_9FUNG</name>
<sequence length="134" mass="15539">MNKVKVAKAPVNSTYVNYDDHTREKFIDKMIEDPVKRGRVAAVARQFGIAPSTATRWWKQYNKTGELSYEGKPQDHGSSTYITDGYFDEYGFKIVKDGFYSKITETVWSFYPHKDPRPDALPTELYSLKDQKIK</sequence>
<evidence type="ECO:0000259" key="1">
    <source>
        <dbReference type="Pfam" id="PF13518"/>
    </source>
</evidence>
<evidence type="ECO:0000313" key="3">
    <source>
        <dbReference type="Proteomes" id="UP000613177"/>
    </source>
</evidence>